<keyword evidence="9" id="KW-1185">Reference proteome</keyword>
<evidence type="ECO:0000256" key="3">
    <source>
        <dbReference type="ARBA" id="ARBA00012865"/>
    </source>
</evidence>
<dbReference type="PANTHER" id="PTHR30627">
    <property type="entry name" value="PEPTIDOGLYCAN D,D-TRANSPEPTIDASE"/>
    <property type="match status" value="1"/>
</dbReference>
<evidence type="ECO:0000259" key="7">
    <source>
        <dbReference type="Pfam" id="PF00905"/>
    </source>
</evidence>
<sequence length="269" mass="30508">MKVKILSFITIVCLIIGFSGCSKVSTKSSSHTKEVSYFEGYTGCFAMYSLKNDEYTFTAYTSEDTLDKRIPPCSTFKIINSLIGLRAGVIKDQNTLFEWDGKERAYESWNKDHTLKTAIANSAVWYYQRLACEVGSEQMQEILNEVNYGNNDISGGIDQFWLQSSLKISPKEQIDMLKRFYNYDLPFTKEQIDIVKDIIVLEEKNDVVLSGKTGTGSDDGKVVNGWFIGYVENHEDTYLFVTNIQGEDNATSSKAKEIALNILSDKKIW</sequence>
<gene>
    <name evidence="8" type="ORF">SH1V18_46080</name>
</gene>
<comment type="similarity">
    <text evidence="2">Belongs to the class-D beta-lactamase family.</text>
</comment>
<reference evidence="8" key="1">
    <citation type="submission" date="2022-06" db="EMBL/GenBank/DDBJ databases">
        <title>Vallitalea longa sp. nov., an anaerobic bacterium isolated from marine sediment.</title>
        <authorList>
            <person name="Hirano S."/>
            <person name="Terahara T."/>
            <person name="Mori K."/>
            <person name="Hamada M."/>
            <person name="Matsumoto R."/>
            <person name="Kobayashi T."/>
        </authorList>
    </citation>
    <scope>NUCLEOTIDE SEQUENCE</scope>
    <source>
        <strain evidence="8">SH18-1</strain>
    </source>
</reference>
<dbReference type="PROSITE" id="PS51257">
    <property type="entry name" value="PROKAR_LIPOPROTEIN"/>
    <property type="match status" value="1"/>
</dbReference>
<evidence type="ECO:0000313" key="9">
    <source>
        <dbReference type="Proteomes" id="UP001144256"/>
    </source>
</evidence>
<dbReference type="Gene3D" id="3.40.710.10">
    <property type="entry name" value="DD-peptidase/beta-lactamase superfamily"/>
    <property type="match status" value="1"/>
</dbReference>
<dbReference type="GO" id="GO:0046677">
    <property type="term" value="P:response to antibiotic"/>
    <property type="evidence" value="ECO:0007669"/>
    <property type="project" value="UniProtKB-KW"/>
</dbReference>
<evidence type="ECO:0000256" key="6">
    <source>
        <dbReference type="ARBA" id="ARBA00023251"/>
    </source>
</evidence>
<keyword evidence="6" id="KW-0046">Antibiotic resistance</keyword>
<dbReference type="Proteomes" id="UP001144256">
    <property type="component" value="Unassembled WGS sequence"/>
</dbReference>
<protein>
    <recommendedName>
        <fullName evidence="3">beta-lactamase</fullName>
        <ecNumber evidence="3">3.5.2.6</ecNumber>
    </recommendedName>
</protein>
<keyword evidence="4" id="KW-0732">Signal</keyword>
<dbReference type="InterPro" id="IPR050515">
    <property type="entry name" value="Beta-lactam/transpept"/>
</dbReference>
<dbReference type="GO" id="GO:0008800">
    <property type="term" value="F:beta-lactamase activity"/>
    <property type="evidence" value="ECO:0007669"/>
    <property type="project" value="UniProtKB-EC"/>
</dbReference>
<dbReference type="GO" id="GO:0005886">
    <property type="term" value="C:plasma membrane"/>
    <property type="evidence" value="ECO:0007669"/>
    <property type="project" value="TreeGrafter"/>
</dbReference>
<evidence type="ECO:0000256" key="1">
    <source>
        <dbReference type="ARBA" id="ARBA00001526"/>
    </source>
</evidence>
<proteinExistence type="inferred from homology"/>
<dbReference type="InterPro" id="IPR001460">
    <property type="entry name" value="PCN-bd_Tpept"/>
</dbReference>
<dbReference type="SUPFAM" id="SSF56601">
    <property type="entry name" value="beta-lactamase/transpeptidase-like"/>
    <property type="match status" value="1"/>
</dbReference>
<feature type="domain" description="Penicillin-binding protein transpeptidase" evidence="7">
    <location>
        <begin position="48"/>
        <end position="263"/>
    </location>
</feature>
<dbReference type="EC" id="3.5.2.6" evidence="3"/>
<comment type="catalytic activity">
    <reaction evidence="1">
        <text>a beta-lactam + H2O = a substituted beta-amino acid</text>
        <dbReference type="Rhea" id="RHEA:20401"/>
        <dbReference type="ChEBI" id="CHEBI:15377"/>
        <dbReference type="ChEBI" id="CHEBI:35627"/>
        <dbReference type="ChEBI" id="CHEBI:140347"/>
        <dbReference type="EC" id="3.5.2.6"/>
    </reaction>
</comment>
<evidence type="ECO:0000256" key="5">
    <source>
        <dbReference type="ARBA" id="ARBA00022801"/>
    </source>
</evidence>
<dbReference type="InterPro" id="IPR012338">
    <property type="entry name" value="Beta-lactam/transpept-like"/>
</dbReference>
<evidence type="ECO:0000256" key="2">
    <source>
        <dbReference type="ARBA" id="ARBA00007898"/>
    </source>
</evidence>
<dbReference type="PANTHER" id="PTHR30627:SF6">
    <property type="entry name" value="BETA-LACTAMASE YBXI-RELATED"/>
    <property type="match status" value="1"/>
</dbReference>
<dbReference type="GO" id="GO:0008658">
    <property type="term" value="F:penicillin binding"/>
    <property type="evidence" value="ECO:0007669"/>
    <property type="project" value="InterPro"/>
</dbReference>
<evidence type="ECO:0000256" key="4">
    <source>
        <dbReference type="ARBA" id="ARBA00022729"/>
    </source>
</evidence>
<dbReference type="AlphaFoldDB" id="A0A9W5YIV0"/>
<dbReference type="Pfam" id="PF00905">
    <property type="entry name" value="Transpeptidase"/>
    <property type="match status" value="1"/>
</dbReference>
<organism evidence="8 9">
    <name type="scientific">Vallitalea longa</name>
    <dbReference type="NCBI Taxonomy" id="2936439"/>
    <lineage>
        <taxon>Bacteria</taxon>
        <taxon>Bacillati</taxon>
        <taxon>Bacillota</taxon>
        <taxon>Clostridia</taxon>
        <taxon>Lachnospirales</taxon>
        <taxon>Vallitaleaceae</taxon>
        <taxon>Vallitalea</taxon>
    </lineage>
</organism>
<accession>A0A9W5YIV0</accession>
<dbReference type="RefSeq" id="WP_281819541.1">
    <property type="nucleotide sequence ID" value="NZ_BRLB01000026.1"/>
</dbReference>
<name>A0A9W5YIV0_9FIRM</name>
<comment type="caution">
    <text evidence="8">The sequence shown here is derived from an EMBL/GenBank/DDBJ whole genome shotgun (WGS) entry which is preliminary data.</text>
</comment>
<dbReference type="GO" id="GO:0071555">
    <property type="term" value="P:cell wall organization"/>
    <property type="evidence" value="ECO:0007669"/>
    <property type="project" value="TreeGrafter"/>
</dbReference>
<keyword evidence="5" id="KW-0378">Hydrolase</keyword>
<evidence type="ECO:0000313" key="8">
    <source>
        <dbReference type="EMBL" id="GKX32128.1"/>
    </source>
</evidence>
<dbReference type="EMBL" id="BRLB01000026">
    <property type="protein sequence ID" value="GKX32128.1"/>
    <property type="molecule type" value="Genomic_DNA"/>
</dbReference>